<feature type="domain" description="AIPP2-like SPOC-like" evidence="7">
    <location>
        <begin position="355"/>
        <end position="479"/>
    </location>
</feature>
<dbReference type="EMBL" id="CM016553">
    <property type="protein sequence ID" value="TKW32216.1"/>
    <property type="molecule type" value="Genomic_DNA"/>
</dbReference>
<dbReference type="InterPro" id="IPR056280">
    <property type="entry name" value="AIPP2-like_SPOC"/>
</dbReference>
<feature type="compositionally biased region" description="Basic and acidic residues" evidence="6">
    <location>
        <begin position="265"/>
        <end position="275"/>
    </location>
</feature>
<reference evidence="8" key="1">
    <citation type="submission" date="2019-03" db="EMBL/GenBank/DDBJ databases">
        <title>WGS assembly of Setaria viridis.</title>
        <authorList>
            <person name="Huang P."/>
            <person name="Jenkins J."/>
            <person name="Grimwood J."/>
            <person name="Barry K."/>
            <person name="Healey A."/>
            <person name="Mamidi S."/>
            <person name="Sreedasyam A."/>
            <person name="Shu S."/>
            <person name="Feldman M."/>
            <person name="Wu J."/>
            <person name="Yu Y."/>
            <person name="Chen C."/>
            <person name="Johnson J."/>
            <person name="Rokhsar D."/>
            <person name="Baxter I."/>
            <person name="Schmutz J."/>
            <person name="Brutnell T."/>
            <person name="Kellogg E."/>
        </authorList>
    </citation>
    <scope>NUCLEOTIDE SEQUENCE [LARGE SCALE GENOMIC DNA]</scope>
</reference>
<dbReference type="Pfam" id="PF23121">
    <property type="entry name" value="SPOC_AIPP2"/>
    <property type="match status" value="1"/>
</dbReference>
<gene>
    <name evidence="8" type="ORF">SEVIR_2G162900v2</name>
</gene>
<evidence type="ECO:0000256" key="2">
    <source>
        <dbReference type="ARBA" id="ARBA00022771"/>
    </source>
</evidence>
<feature type="region of interest" description="Disordered" evidence="6">
    <location>
        <begin position="518"/>
        <end position="544"/>
    </location>
</feature>
<dbReference type="Gramene" id="TKW32216">
    <property type="protein sequence ID" value="TKW32216"/>
    <property type="gene ID" value="SEVIR_2G162900v2"/>
</dbReference>
<evidence type="ECO:0000256" key="6">
    <source>
        <dbReference type="SAM" id="MobiDB-lite"/>
    </source>
</evidence>
<sequence length="586" mass="66098">MKRQSDVPRLRIPRPKVGKSRKQTRFVSIPMKKIQEEVERGHANIRPFLGNGRKGKDRQTMQGLNRKICPSTMVINKLCKGNYTEKDQRDNHVLPQSNQHLLDGGKVGLRKLDAMKEDFPPMTSSPKSDKSVTSTVMNSMTSKMKQEFVHRPNDAKMSSSQPMNLKAMQGLVLNQKGRFTVDQGQATWMGKRERMDGCNDITNDDNLGSRKESLVKEKLGDNLGSRRELHDNLHLGSRKELHDNLHLGSRKELHDNLSNRKELLLEEKPKSHDDNGSEGENPTHRMNKRQRKYKETNENEDDNGGPDGLALYSSRLTSQDDIAKDCHDGVSMPFVADCLGKQYYCCSKPSDEPIWRGLLNTGKEYIPLFGHLSTKSCEKVHNLSKSLSRVVEVTKLPRLKVWPKRWDESRPLNGSIGLYFFPPKMRPDKSYDQLLKEVMENDLALRAIIGDTEMLMFPSTLLPQRYKTFQMKHYLWGVFKPKEVDGKHCAAQHQPDHTTGATAFAANSTATGIATDAASIPTEDAPTAPANHGRTDSSSMGAPPGRMLAFVVKQTPRLEQLIREMQREGALVMQGEMMSTGSWPGN</sequence>
<feature type="compositionally biased region" description="Basic residues" evidence="6">
    <location>
        <begin position="11"/>
        <end position="24"/>
    </location>
</feature>
<dbReference type="PANTHER" id="PTHR33304">
    <property type="match status" value="1"/>
</dbReference>
<evidence type="ECO:0000256" key="4">
    <source>
        <dbReference type="ARBA" id="ARBA00023015"/>
    </source>
</evidence>
<dbReference type="GO" id="GO:0034244">
    <property type="term" value="P:negative regulation of transcription elongation by RNA polymerase II"/>
    <property type="evidence" value="ECO:0007669"/>
    <property type="project" value="InterPro"/>
</dbReference>
<dbReference type="GO" id="GO:0140566">
    <property type="term" value="F:histone reader activity"/>
    <property type="evidence" value="ECO:0007669"/>
    <property type="project" value="InterPro"/>
</dbReference>
<evidence type="ECO:0000313" key="8">
    <source>
        <dbReference type="EMBL" id="TKW32216.1"/>
    </source>
</evidence>
<dbReference type="Proteomes" id="UP000298652">
    <property type="component" value="Chromosome 2"/>
</dbReference>
<evidence type="ECO:0000313" key="9">
    <source>
        <dbReference type="Proteomes" id="UP000298652"/>
    </source>
</evidence>
<evidence type="ECO:0000259" key="7">
    <source>
        <dbReference type="Pfam" id="PF23121"/>
    </source>
</evidence>
<dbReference type="GO" id="GO:0008270">
    <property type="term" value="F:zinc ion binding"/>
    <property type="evidence" value="ECO:0007669"/>
    <property type="project" value="UniProtKB-KW"/>
</dbReference>
<accession>A0A4V6DB31</accession>
<feature type="region of interest" description="Disordered" evidence="6">
    <location>
        <begin position="265"/>
        <end position="312"/>
    </location>
</feature>
<keyword evidence="3" id="KW-0862">Zinc</keyword>
<evidence type="ECO:0000256" key="5">
    <source>
        <dbReference type="ARBA" id="ARBA00023163"/>
    </source>
</evidence>
<dbReference type="AlphaFoldDB" id="A0A4V6DB31"/>
<proteinExistence type="predicted"/>
<keyword evidence="1" id="KW-0479">Metal-binding</keyword>
<evidence type="ECO:0000256" key="3">
    <source>
        <dbReference type="ARBA" id="ARBA00022833"/>
    </source>
</evidence>
<organism evidence="8 9">
    <name type="scientific">Setaria viridis</name>
    <name type="common">Green bristlegrass</name>
    <name type="synonym">Setaria italica subsp. viridis</name>
    <dbReference type="NCBI Taxonomy" id="4556"/>
    <lineage>
        <taxon>Eukaryota</taxon>
        <taxon>Viridiplantae</taxon>
        <taxon>Streptophyta</taxon>
        <taxon>Embryophyta</taxon>
        <taxon>Tracheophyta</taxon>
        <taxon>Spermatophyta</taxon>
        <taxon>Magnoliopsida</taxon>
        <taxon>Liliopsida</taxon>
        <taxon>Poales</taxon>
        <taxon>Poaceae</taxon>
        <taxon>PACMAD clade</taxon>
        <taxon>Panicoideae</taxon>
        <taxon>Panicodae</taxon>
        <taxon>Paniceae</taxon>
        <taxon>Cenchrinae</taxon>
        <taxon>Setaria</taxon>
    </lineage>
</organism>
<name>A0A4V6DB31_SETVI</name>
<dbReference type="OMA" id="TEMLMFP"/>
<dbReference type="InterPro" id="IPR049914">
    <property type="entry name" value="PHD1-3/5-6"/>
</dbReference>
<dbReference type="PANTHER" id="PTHR33304:SF49">
    <property type="entry name" value="OS12G0161500 PROTEIN"/>
    <property type="match status" value="1"/>
</dbReference>
<protein>
    <recommendedName>
        <fullName evidence="7">AIPP2-like SPOC-like domain-containing protein</fullName>
    </recommendedName>
</protein>
<keyword evidence="4" id="KW-0805">Transcription regulation</keyword>
<keyword evidence="9" id="KW-1185">Reference proteome</keyword>
<keyword evidence="2" id="KW-0863">Zinc-finger</keyword>
<feature type="region of interest" description="Disordered" evidence="6">
    <location>
        <begin position="1"/>
        <end position="24"/>
    </location>
</feature>
<keyword evidence="5" id="KW-0804">Transcription</keyword>
<evidence type="ECO:0000256" key="1">
    <source>
        <dbReference type="ARBA" id="ARBA00022723"/>
    </source>
</evidence>